<feature type="region of interest" description="Disordered" evidence="5">
    <location>
        <begin position="1036"/>
        <end position="1074"/>
    </location>
</feature>
<dbReference type="PROSITE" id="PS50103">
    <property type="entry name" value="ZF_C3H1"/>
    <property type="match status" value="1"/>
</dbReference>
<feature type="compositionally biased region" description="Polar residues" evidence="5">
    <location>
        <begin position="838"/>
        <end position="852"/>
    </location>
</feature>
<feature type="domain" description="YDG" evidence="7">
    <location>
        <begin position="897"/>
        <end position="1055"/>
    </location>
</feature>
<keyword evidence="4" id="KW-0175">Coiled coil</keyword>
<feature type="compositionally biased region" description="Basic and acidic residues" evidence="5">
    <location>
        <begin position="234"/>
        <end position="245"/>
    </location>
</feature>
<dbReference type="Proteomes" id="UP000076871">
    <property type="component" value="Unassembled WGS sequence"/>
</dbReference>
<feature type="zinc finger region" description="C3H1-type" evidence="3">
    <location>
        <begin position="729"/>
        <end position="756"/>
    </location>
</feature>
<reference evidence="8 9" key="1">
    <citation type="journal article" date="2016" name="Mol. Biol. Evol.">
        <title>Comparative Genomics of Early-Diverging Mushroom-Forming Fungi Provides Insights into the Origins of Lignocellulose Decay Capabilities.</title>
        <authorList>
            <person name="Nagy L.G."/>
            <person name="Riley R."/>
            <person name="Tritt A."/>
            <person name="Adam C."/>
            <person name="Daum C."/>
            <person name="Floudas D."/>
            <person name="Sun H."/>
            <person name="Yadav J.S."/>
            <person name="Pangilinan J."/>
            <person name="Larsson K.H."/>
            <person name="Matsuura K."/>
            <person name="Barry K."/>
            <person name="Labutti K."/>
            <person name="Kuo R."/>
            <person name="Ohm R.A."/>
            <person name="Bhattacharya S.S."/>
            <person name="Shirouzu T."/>
            <person name="Yoshinaga Y."/>
            <person name="Martin F.M."/>
            <person name="Grigoriev I.V."/>
            <person name="Hibbett D.S."/>
        </authorList>
    </citation>
    <scope>NUCLEOTIDE SEQUENCE [LARGE SCALE GENOMIC DNA]</scope>
    <source>
        <strain evidence="8 9">93-53</strain>
    </source>
</reference>
<dbReference type="EMBL" id="KV427650">
    <property type="protein sequence ID" value="KZT02748.1"/>
    <property type="molecule type" value="Genomic_DNA"/>
</dbReference>
<evidence type="ECO:0000256" key="3">
    <source>
        <dbReference type="PROSITE-ProRule" id="PRU00723"/>
    </source>
</evidence>
<dbReference type="Pfam" id="PF25540">
    <property type="entry name" value="DUF7923"/>
    <property type="match status" value="1"/>
</dbReference>
<sequence length="1074" mass="119118">MPPTPISPSAVHIILQYIAPPSQLTQSIPPHLLSKSLLRRQHFLQLSPDNPLEYLCWPGSADQREHTVELLENVPRNDDPVDYPVQYTQDEEQTFAHVDLSSGRDEGVRLVFEWDDVDGWKYHDASLMPFPPGSHSVLLDSLGPHHERQSTLPASSHGQVMEGYSSDFGDDDYWNAYGSQDDGTSLEDRHLNATKDGEAGTEDAYWARYSSVHGTADSTQPSPPQLKRRLPRAGYDHETGRHSTDPMRFLTGADPHSIPLSIPSSVIPRPNLHSKWDPASPRTLASLLAALPPRASLSPKLAPSFDEVDDFGSDVPSPTVGGSTESHVSDTALLQNESNSPVPVLDVENKWIDIENDFEGGRPVKQKNCDSDEAGIEVVALRDGIRGLTPLLCRGLAKVMSEDDLTTTSRADLETCMYTLHTHGRIPTTLEALFHKTVTRNVALETRVEELERELAVWKAALKTADEDNKTLNKTIYRLERSIGSLREDNPLILCLIDGDGNIFSPELLAMGQVGGRQAAMLLTKGITDYLDSIDSPDDAMLGRAQFWLTIYCNKSGLQEALTQNDVCTAEQFEAFFIGFNQATPLFSMVDVGNGKEAADAKIKEFLRVFTRFPQTSRVFFGGAHDNGYTSTLNYLHNEGLLDKVILLRGYKELAYEIKGLELPYIEIEGLFLTKKLFSQHHKKASAPNTAGQTVQMHESEKQRSKSITPSRGNPNASPLRKPRQLDSNQRPPPCNFYYLAECKQGQNCRFAHDYVLLPDQLMELRENARKWPCPFVNRGQQCHLGNNCVMGHYCPKGARCSFAKQGKCKFKTAQKQAAPRKRKVSAIEKHEDDNVDASPTKSARIENTGSGEETVLRRSGRNRGKTINYNGDSFERTGSRLASVEPGIRKMEAEPRSANKRVHDPKTFGAIPRIAVGTWWETRPWVAGISGGSEGAYSIALSGGYEDDVDLGEGFTFTGAGGRDLRGTTTAPKNLRTAPQSCDQSFENRLNKALQISCQTKKPVRVIRGYKLNSPYAPSEGYRYDGLYTVEKRVPGQPPLQLAPQNAETNTDTKDEVDEVADIKPESSDEVTQ</sequence>
<feature type="coiled-coil region" evidence="4">
    <location>
        <begin position="434"/>
        <end position="468"/>
    </location>
</feature>
<dbReference type="InParanoid" id="A0A165CG44"/>
<dbReference type="SUPFAM" id="SSF88697">
    <property type="entry name" value="PUA domain-like"/>
    <property type="match status" value="1"/>
</dbReference>
<evidence type="ECO:0000256" key="2">
    <source>
        <dbReference type="PROSITE-ProRule" id="PRU00358"/>
    </source>
</evidence>
<keyword evidence="1 2" id="KW-0539">Nucleus</keyword>
<feature type="domain" description="C3H1-type" evidence="6">
    <location>
        <begin position="729"/>
        <end position="756"/>
    </location>
</feature>
<dbReference type="Pfam" id="PF02182">
    <property type="entry name" value="SAD_SRA"/>
    <property type="match status" value="1"/>
</dbReference>
<feature type="region of interest" description="Disordered" evidence="5">
    <location>
        <begin position="213"/>
        <end position="247"/>
    </location>
</feature>
<evidence type="ECO:0000256" key="4">
    <source>
        <dbReference type="SAM" id="Coils"/>
    </source>
</evidence>
<dbReference type="GO" id="GO:0008270">
    <property type="term" value="F:zinc ion binding"/>
    <property type="evidence" value="ECO:0007669"/>
    <property type="project" value="UniProtKB-KW"/>
</dbReference>
<evidence type="ECO:0008006" key="10">
    <source>
        <dbReference type="Google" id="ProtNLM"/>
    </source>
</evidence>
<protein>
    <recommendedName>
        <fullName evidence="10">C3H1-type domain-containing protein</fullName>
    </recommendedName>
</protein>
<keyword evidence="9" id="KW-1185">Reference proteome</keyword>
<feature type="compositionally biased region" description="Polar residues" evidence="5">
    <location>
        <begin position="706"/>
        <end position="717"/>
    </location>
</feature>
<keyword evidence="3" id="KW-0863">Zinc-finger</keyword>
<dbReference type="GO" id="GO:0005634">
    <property type="term" value="C:nucleus"/>
    <property type="evidence" value="ECO:0007669"/>
    <property type="project" value="UniProtKB-SubCell"/>
</dbReference>
<dbReference type="STRING" id="1314785.A0A165CG44"/>
<organism evidence="8 9">
    <name type="scientific">Laetiporus sulphureus 93-53</name>
    <dbReference type="NCBI Taxonomy" id="1314785"/>
    <lineage>
        <taxon>Eukaryota</taxon>
        <taxon>Fungi</taxon>
        <taxon>Dikarya</taxon>
        <taxon>Basidiomycota</taxon>
        <taxon>Agaricomycotina</taxon>
        <taxon>Agaricomycetes</taxon>
        <taxon>Polyporales</taxon>
        <taxon>Laetiporus</taxon>
    </lineage>
</organism>
<dbReference type="GeneID" id="63827945"/>
<keyword evidence="3" id="KW-0862">Zinc</keyword>
<keyword evidence="3" id="KW-0479">Metal-binding</keyword>
<dbReference type="PROSITE" id="PS51015">
    <property type="entry name" value="YDG"/>
    <property type="match status" value="1"/>
</dbReference>
<dbReference type="PANTHER" id="PTHR37543:SF1">
    <property type="entry name" value="CCCH ZINC FINGER DNA BINDING PROTEIN (AFU_ORTHOLOGUE AFUA_5G12760)"/>
    <property type="match status" value="1"/>
</dbReference>
<name>A0A165CG44_9APHY</name>
<dbReference type="Gene3D" id="4.10.1000.10">
    <property type="entry name" value="Zinc finger, CCCH-type"/>
    <property type="match status" value="1"/>
</dbReference>
<dbReference type="InterPro" id="IPR057683">
    <property type="entry name" value="DUF7923"/>
</dbReference>
<dbReference type="InterPro" id="IPR000571">
    <property type="entry name" value="Znf_CCCH"/>
</dbReference>
<evidence type="ECO:0000259" key="7">
    <source>
        <dbReference type="PROSITE" id="PS51015"/>
    </source>
</evidence>
<dbReference type="PANTHER" id="PTHR37543">
    <property type="entry name" value="CCCH ZINC FINGER DNA BINDING PROTEIN (AFU_ORTHOLOGUE AFUA_5G12760)"/>
    <property type="match status" value="1"/>
</dbReference>
<feature type="region of interest" description="Disordered" evidence="5">
    <location>
        <begin position="684"/>
        <end position="731"/>
    </location>
</feature>
<comment type="subcellular location">
    <subcellularLocation>
        <location evidence="2">Nucleus</location>
    </subcellularLocation>
</comment>
<dbReference type="InterPro" id="IPR015947">
    <property type="entry name" value="PUA-like_sf"/>
</dbReference>
<feature type="region of interest" description="Disordered" evidence="5">
    <location>
        <begin position="820"/>
        <end position="875"/>
    </location>
</feature>
<evidence type="ECO:0000256" key="1">
    <source>
        <dbReference type="ARBA" id="ARBA00023242"/>
    </source>
</evidence>
<dbReference type="Gene3D" id="2.30.280.10">
    <property type="entry name" value="SRA-YDG"/>
    <property type="match status" value="1"/>
</dbReference>
<evidence type="ECO:0000259" key="6">
    <source>
        <dbReference type="PROSITE" id="PS50103"/>
    </source>
</evidence>
<dbReference type="InterPro" id="IPR036987">
    <property type="entry name" value="SRA-YDG_sf"/>
</dbReference>
<dbReference type="SMART" id="SM00466">
    <property type="entry name" value="SRA"/>
    <property type="match status" value="1"/>
</dbReference>
<proteinExistence type="predicted"/>
<dbReference type="OrthoDB" id="2270193at2759"/>
<evidence type="ECO:0000313" key="8">
    <source>
        <dbReference type="EMBL" id="KZT02748.1"/>
    </source>
</evidence>
<dbReference type="InterPro" id="IPR003105">
    <property type="entry name" value="SRA_YDG"/>
</dbReference>
<evidence type="ECO:0000256" key="5">
    <source>
        <dbReference type="SAM" id="MobiDB-lite"/>
    </source>
</evidence>
<accession>A0A165CG44</accession>
<dbReference type="AlphaFoldDB" id="A0A165CG44"/>
<gene>
    <name evidence="8" type="ORF">LAESUDRAFT_738628</name>
</gene>
<feature type="compositionally biased region" description="Polar residues" evidence="5">
    <location>
        <begin position="687"/>
        <end position="697"/>
    </location>
</feature>
<evidence type="ECO:0000313" key="9">
    <source>
        <dbReference type="Proteomes" id="UP000076871"/>
    </source>
</evidence>
<dbReference type="RefSeq" id="XP_040760488.1">
    <property type="nucleotide sequence ID" value="XM_040910916.1"/>
</dbReference>